<evidence type="ECO:0000313" key="2">
    <source>
        <dbReference type="Proteomes" id="UP000184330"/>
    </source>
</evidence>
<dbReference type="Proteomes" id="UP000184330">
    <property type="component" value="Unassembled WGS sequence"/>
</dbReference>
<dbReference type="AlphaFoldDB" id="A0A1L7XLQ7"/>
<name>A0A1L7XLQ7_9HELO</name>
<organism evidence="1 2">
    <name type="scientific">Phialocephala subalpina</name>
    <dbReference type="NCBI Taxonomy" id="576137"/>
    <lineage>
        <taxon>Eukaryota</taxon>
        <taxon>Fungi</taxon>
        <taxon>Dikarya</taxon>
        <taxon>Ascomycota</taxon>
        <taxon>Pezizomycotina</taxon>
        <taxon>Leotiomycetes</taxon>
        <taxon>Helotiales</taxon>
        <taxon>Mollisiaceae</taxon>
        <taxon>Phialocephala</taxon>
        <taxon>Phialocephala fortinii species complex</taxon>
    </lineage>
</organism>
<proteinExistence type="predicted"/>
<reference evidence="1 2" key="1">
    <citation type="submission" date="2016-03" db="EMBL/GenBank/DDBJ databases">
        <authorList>
            <person name="Ploux O."/>
        </authorList>
    </citation>
    <scope>NUCLEOTIDE SEQUENCE [LARGE SCALE GENOMIC DNA]</scope>
    <source>
        <strain evidence="1 2">UAMH 11012</strain>
    </source>
</reference>
<dbReference type="EMBL" id="FJOG01000034">
    <property type="protein sequence ID" value="CZR65948.1"/>
    <property type="molecule type" value="Genomic_DNA"/>
</dbReference>
<protein>
    <submittedName>
        <fullName evidence="1">Uncharacterized protein</fullName>
    </submittedName>
</protein>
<sequence>MAFSKISSKPAPTYTIQGTNHKSSNYTHWKCYHCGWYNWKSKLTCKCGRKDNEGLVVKLKLFVEENGAKKAVKDLNILRDEDIINAAKVDFEPSSITKIDRSVIKITALILIPKPTIRNTIEASAKEVPKDLNWKPPECGLFNWKQKYKYDYQSQEGKICNHKMDCCPVFKMKLSSNGSRIRSERFSRDGNIIYPAKEI</sequence>
<accession>A0A1L7XLQ7</accession>
<gene>
    <name evidence="1" type="ORF">PAC_15848</name>
</gene>
<evidence type="ECO:0000313" key="1">
    <source>
        <dbReference type="EMBL" id="CZR65948.1"/>
    </source>
</evidence>
<keyword evidence="2" id="KW-1185">Reference proteome</keyword>